<gene>
    <name evidence="1" type="ORF">C7B82_01565</name>
</gene>
<evidence type="ECO:0000313" key="2">
    <source>
        <dbReference type="Proteomes" id="UP000239576"/>
    </source>
</evidence>
<organism evidence="1 2">
    <name type="scientific">Stenomitos frigidus ULC18</name>
    <dbReference type="NCBI Taxonomy" id="2107698"/>
    <lineage>
        <taxon>Bacteria</taxon>
        <taxon>Bacillati</taxon>
        <taxon>Cyanobacteriota</taxon>
        <taxon>Cyanophyceae</taxon>
        <taxon>Leptolyngbyales</taxon>
        <taxon>Leptolyngbyaceae</taxon>
        <taxon>Stenomitos</taxon>
    </lineage>
</organism>
<evidence type="ECO:0000313" key="1">
    <source>
        <dbReference type="EMBL" id="PSB35197.1"/>
    </source>
</evidence>
<comment type="caution">
    <text evidence="1">The sequence shown here is derived from an EMBL/GenBank/DDBJ whole genome shotgun (WGS) entry which is preliminary data.</text>
</comment>
<keyword evidence="2" id="KW-1185">Reference proteome</keyword>
<reference evidence="1 2" key="2">
    <citation type="submission" date="2018-03" db="EMBL/GenBank/DDBJ databases">
        <title>The ancient ancestry and fast evolution of plastids.</title>
        <authorList>
            <person name="Moore K.R."/>
            <person name="Magnabosco C."/>
            <person name="Momper L."/>
            <person name="Gold D.A."/>
            <person name="Bosak T."/>
            <person name="Fournier G.P."/>
        </authorList>
    </citation>
    <scope>NUCLEOTIDE SEQUENCE [LARGE SCALE GENOMIC DNA]</scope>
    <source>
        <strain evidence="1 2">ULC18</strain>
    </source>
</reference>
<protein>
    <submittedName>
        <fullName evidence="1">Uncharacterized protein</fullName>
    </submittedName>
</protein>
<name>A0A2T1ER28_9CYAN</name>
<dbReference type="AlphaFoldDB" id="A0A2T1ER28"/>
<accession>A0A2T1ER28</accession>
<proteinExistence type="predicted"/>
<dbReference type="Proteomes" id="UP000239576">
    <property type="component" value="Unassembled WGS sequence"/>
</dbReference>
<sequence length="98" mass="10747">MGPFRERFPEVKAVLFAGTERGGIMEPSSIQVNADIARAFQSAQPAQPAQQQQIQVLVSLWLKRAMNLTTLQATMDQMSDAAEANGLTLETLQSILDE</sequence>
<dbReference type="EMBL" id="PVWK01000010">
    <property type="protein sequence ID" value="PSB35197.1"/>
    <property type="molecule type" value="Genomic_DNA"/>
</dbReference>
<reference evidence="2" key="1">
    <citation type="submission" date="2018-02" db="EMBL/GenBank/DDBJ databases">
        <authorList>
            <person name="Moore K."/>
            <person name="Momper L."/>
        </authorList>
    </citation>
    <scope>NUCLEOTIDE SEQUENCE [LARGE SCALE GENOMIC DNA]</scope>
    <source>
        <strain evidence="2">ULC18</strain>
    </source>
</reference>